<feature type="region of interest" description="Disordered" evidence="1">
    <location>
        <begin position="1"/>
        <end position="36"/>
    </location>
</feature>
<evidence type="ECO:0000256" key="1">
    <source>
        <dbReference type="SAM" id="MobiDB-lite"/>
    </source>
</evidence>
<reference evidence="2 3" key="1">
    <citation type="submission" date="2019-10" db="EMBL/GenBank/DDBJ databases">
        <title>Assembly and Annotation for the nematode Trichostrongylus colubriformis.</title>
        <authorList>
            <person name="Martin J."/>
        </authorList>
    </citation>
    <scope>NUCLEOTIDE SEQUENCE [LARGE SCALE GENOMIC DNA]</scope>
    <source>
        <strain evidence="2">G859</strain>
        <tissue evidence="2">Whole worm</tissue>
    </source>
</reference>
<proteinExistence type="predicted"/>
<dbReference type="AlphaFoldDB" id="A0AAN8IL99"/>
<organism evidence="2 3">
    <name type="scientific">Trichostrongylus colubriformis</name>
    <name type="common">Black scour worm</name>
    <dbReference type="NCBI Taxonomy" id="6319"/>
    <lineage>
        <taxon>Eukaryota</taxon>
        <taxon>Metazoa</taxon>
        <taxon>Ecdysozoa</taxon>
        <taxon>Nematoda</taxon>
        <taxon>Chromadorea</taxon>
        <taxon>Rhabditida</taxon>
        <taxon>Rhabditina</taxon>
        <taxon>Rhabditomorpha</taxon>
        <taxon>Strongyloidea</taxon>
        <taxon>Trichostrongylidae</taxon>
        <taxon>Trichostrongylus</taxon>
    </lineage>
</organism>
<protein>
    <submittedName>
        <fullName evidence="2">Uncharacterized protein</fullName>
    </submittedName>
</protein>
<keyword evidence="3" id="KW-1185">Reference proteome</keyword>
<feature type="non-terminal residue" evidence="2">
    <location>
        <position position="36"/>
    </location>
</feature>
<sequence>MDNAQNKAQELGHAAKEKMNDAGRAVKNAAEKAGDK</sequence>
<comment type="caution">
    <text evidence="2">The sequence shown here is derived from an EMBL/GenBank/DDBJ whole genome shotgun (WGS) entry which is preliminary data.</text>
</comment>
<accession>A0AAN8IL99</accession>
<evidence type="ECO:0000313" key="2">
    <source>
        <dbReference type="EMBL" id="KAK5978704.1"/>
    </source>
</evidence>
<name>A0AAN8IL99_TRICO</name>
<dbReference type="Proteomes" id="UP001331761">
    <property type="component" value="Unassembled WGS sequence"/>
</dbReference>
<dbReference type="EMBL" id="WIXE01009121">
    <property type="protein sequence ID" value="KAK5978704.1"/>
    <property type="molecule type" value="Genomic_DNA"/>
</dbReference>
<gene>
    <name evidence="2" type="ORF">GCK32_018725</name>
</gene>
<evidence type="ECO:0000313" key="3">
    <source>
        <dbReference type="Proteomes" id="UP001331761"/>
    </source>
</evidence>